<protein>
    <submittedName>
        <fullName evidence="1">Uncharacterized protein</fullName>
    </submittedName>
</protein>
<dbReference type="Proteomes" id="UP001162891">
    <property type="component" value="Chromosome"/>
</dbReference>
<evidence type="ECO:0000313" key="2">
    <source>
        <dbReference type="Proteomes" id="UP001162891"/>
    </source>
</evidence>
<sequence>MSDVPCPMCRDGVLVRSDGQLDQSGASHLPTHVWRCGRCEYTRFEPALHARWEANQQVERAAVAAPEARPLRAA</sequence>
<evidence type="ECO:0000313" key="1">
    <source>
        <dbReference type="EMBL" id="BDG05826.1"/>
    </source>
</evidence>
<dbReference type="RefSeq" id="WP_248354984.1">
    <property type="nucleotide sequence ID" value="NZ_AP025591.1"/>
</dbReference>
<dbReference type="EMBL" id="AP025591">
    <property type="protein sequence ID" value="BDG05826.1"/>
    <property type="molecule type" value="Genomic_DNA"/>
</dbReference>
<organism evidence="1 2">
    <name type="scientific">Anaeromyxobacter oryzae</name>
    <dbReference type="NCBI Taxonomy" id="2918170"/>
    <lineage>
        <taxon>Bacteria</taxon>
        <taxon>Pseudomonadati</taxon>
        <taxon>Myxococcota</taxon>
        <taxon>Myxococcia</taxon>
        <taxon>Myxococcales</taxon>
        <taxon>Cystobacterineae</taxon>
        <taxon>Anaeromyxobacteraceae</taxon>
        <taxon>Anaeromyxobacter</taxon>
    </lineage>
</organism>
<name>A0ABM7X208_9BACT</name>
<reference evidence="2" key="1">
    <citation type="journal article" date="2022" name="Int. J. Syst. Evol. Microbiol.">
        <title>Anaeromyxobacter oryzae sp. nov., Anaeromyxobacter diazotrophicus sp. nov. and Anaeromyxobacter paludicola sp. nov., isolated from paddy soils.</title>
        <authorList>
            <person name="Itoh H."/>
            <person name="Xu Z."/>
            <person name="Mise K."/>
            <person name="Masuda Y."/>
            <person name="Ushijima N."/>
            <person name="Hayakawa C."/>
            <person name="Shiratori Y."/>
            <person name="Senoo K."/>
        </authorList>
    </citation>
    <scope>NUCLEOTIDE SEQUENCE [LARGE SCALE GENOMIC DNA]</scope>
    <source>
        <strain evidence="2">Red232</strain>
    </source>
</reference>
<gene>
    <name evidence="1" type="ORF">AMOR_48220</name>
</gene>
<accession>A0ABM7X208</accession>
<proteinExistence type="predicted"/>
<keyword evidence="2" id="KW-1185">Reference proteome</keyword>